<name>A0ABS5IM84_9MICO</name>
<protein>
    <submittedName>
        <fullName evidence="6">Metallophosphoesterase</fullName>
    </submittedName>
</protein>
<dbReference type="Gene3D" id="3.60.21.10">
    <property type="match status" value="1"/>
</dbReference>
<evidence type="ECO:0000256" key="1">
    <source>
        <dbReference type="ARBA" id="ARBA00022723"/>
    </source>
</evidence>
<dbReference type="SUPFAM" id="SSF56300">
    <property type="entry name" value="Metallo-dependent phosphatases"/>
    <property type="match status" value="1"/>
</dbReference>
<sequence length="245" mass="25817">MTVIAHLSDPHLDTTPLRLRRFEAALAAASSMPGLDAVVVSGDLADHGADEEYAQFFAALPVDIPTLVVPGNHDDSEAMLRSQARAGREPALSAAIDVAGVRLVGLDSHLDSRVEGRLSPETLDFARHAALAADGPVVLVMHHPPVPVGHDVADDWNLQNLPDLEALIAEQPRIIGVFTGHVHTALAATFAGVPVLGAPGIVSTMRLGSRVNPIADSRAMPGVALHVVDGTRIRTVFHYLSPAEL</sequence>
<dbReference type="Proteomes" id="UP000678243">
    <property type="component" value="Unassembled WGS sequence"/>
</dbReference>
<comment type="caution">
    <text evidence="6">The sequence shown here is derived from an EMBL/GenBank/DDBJ whole genome shotgun (WGS) entry which is preliminary data.</text>
</comment>
<dbReference type="RefSeq" id="WP_211542558.1">
    <property type="nucleotide sequence ID" value="NZ_JAGTUK010000002.1"/>
</dbReference>
<dbReference type="InterPro" id="IPR004843">
    <property type="entry name" value="Calcineurin-like_PHP"/>
</dbReference>
<keyword evidence="1" id="KW-0479">Metal-binding</keyword>
<proteinExistence type="inferred from homology"/>
<evidence type="ECO:0000256" key="4">
    <source>
        <dbReference type="ARBA" id="ARBA00025742"/>
    </source>
</evidence>
<dbReference type="PANTHER" id="PTHR42988:SF2">
    <property type="entry name" value="CYCLIC NUCLEOTIDE PHOSPHODIESTERASE CBUA0032-RELATED"/>
    <property type="match status" value="1"/>
</dbReference>
<dbReference type="InterPro" id="IPR050884">
    <property type="entry name" value="CNP_phosphodiesterase-III"/>
</dbReference>
<evidence type="ECO:0000313" key="6">
    <source>
        <dbReference type="EMBL" id="MBS0024045.1"/>
    </source>
</evidence>
<dbReference type="InterPro" id="IPR029052">
    <property type="entry name" value="Metallo-depent_PP-like"/>
</dbReference>
<gene>
    <name evidence="6" type="ORF">KE274_07960</name>
</gene>
<keyword evidence="7" id="KW-1185">Reference proteome</keyword>
<accession>A0ABS5IM84</accession>
<dbReference type="EMBL" id="JAGTUK010000002">
    <property type="protein sequence ID" value="MBS0024045.1"/>
    <property type="molecule type" value="Genomic_DNA"/>
</dbReference>
<evidence type="ECO:0000256" key="3">
    <source>
        <dbReference type="ARBA" id="ARBA00023004"/>
    </source>
</evidence>
<evidence type="ECO:0000259" key="5">
    <source>
        <dbReference type="Pfam" id="PF00149"/>
    </source>
</evidence>
<dbReference type="Pfam" id="PF00149">
    <property type="entry name" value="Metallophos"/>
    <property type="match status" value="1"/>
</dbReference>
<keyword evidence="2" id="KW-0378">Hydrolase</keyword>
<feature type="domain" description="Calcineurin-like phosphoesterase" evidence="5">
    <location>
        <begin position="4"/>
        <end position="184"/>
    </location>
</feature>
<evidence type="ECO:0000313" key="7">
    <source>
        <dbReference type="Proteomes" id="UP000678243"/>
    </source>
</evidence>
<dbReference type="PANTHER" id="PTHR42988">
    <property type="entry name" value="PHOSPHOHYDROLASE"/>
    <property type="match status" value="1"/>
</dbReference>
<keyword evidence="3" id="KW-0408">Iron</keyword>
<reference evidence="6 7" key="1">
    <citation type="submission" date="2021-04" db="EMBL/GenBank/DDBJ databases">
        <title>Whole genome analysis of root endophytic bacterium Microbacterium paraoxydans ku-mp colonizing RP-bio226 rice variety.</title>
        <authorList>
            <person name="Ulaganathan K."/>
            <person name="Latha B."/>
        </authorList>
    </citation>
    <scope>NUCLEOTIDE SEQUENCE [LARGE SCALE GENOMIC DNA]</scope>
    <source>
        <strain evidence="7">ku-mp</strain>
    </source>
</reference>
<comment type="similarity">
    <text evidence="4">Belongs to the cyclic nucleotide phosphodiesterase class-III family.</text>
</comment>
<evidence type="ECO:0000256" key="2">
    <source>
        <dbReference type="ARBA" id="ARBA00022801"/>
    </source>
</evidence>
<organism evidence="6 7">
    <name type="scientific">Microbacterium paraoxydans</name>
    <dbReference type="NCBI Taxonomy" id="199592"/>
    <lineage>
        <taxon>Bacteria</taxon>
        <taxon>Bacillati</taxon>
        <taxon>Actinomycetota</taxon>
        <taxon>Actinomycetes</taxon>
        <taxon>Micrococcales</taxon>
        <taxon>Microbacteriaceae</taxon>
        <taxon>Microbacterium</taxon>
    </lineage>
</organism>